<dbReference type="InterPro" id="IPR036116">
    <property type="entry name" value="FN3_sf"/>
</dbReference>
<dbReference type="Pfam" id="PF00041">
    <property type="entry name" value="fn3"/>
    <property type="match status" value="1"/>
</dbReference>
<dbReference type="InterPro" id="IPR013783">
    <property type="entry name" value="Ig-like_fold"/>
</dbReference>
<name>A0ABY3FLC1_9FLAO</name>
<accession>A0ABY3FLC1</accession>
<evidence type="ECO:0000256" key="1">
    <source>
        <dbReference type="SAM" id="MobiDB-lite"/>
    </source>
</evidence>
<dbReference type="InterPro" id="IPR003961">
    <property type="entry name" value="FN3_dom"/>
</dbReference>
<dbReference type="EMBL" id="VLKO01000003">
    <property type="protein sequence ID" value="TWI01152.1"/>
    <property type="molecule type" value="Genomic_DNA"/>
</dbReference>
<evidence type="ECO:0000259" key="3">
    <source>
        <dbReference type="PROSITE" id="PS50853"/>
    </source>
</evidence>
<feature type="compositionally biased region" description="Polar residues" evidence="1">
    <location>
        <begin position="817"/>
        <end position="828"/>
    </location>
</feature>
<proteinExistence type="predicted"/>
<gene>
    <name evidence="4" type="ORF">IQ05_00719</name>
</gene>
<sequence>MGKKNDIAGTDNKLWIENKYTTKMLKKQTYFFIFLLLLAGITGFAQTLPVTISTQMNQPSPIYWRHYADAATSNSPIKIQIVLNDLTIARRQVRLKCYWQGNGISFMNNDFVVGAQPLFLEGGVPELLNNTQLAPYFEFRNLIGLTPNQYAQPIPEGIYTFSVEVYDVATGQKLSRKSNVITTIFQNDPPLLNLPLNKASIIQQNIQNIIFSWIPRTKNVSNVEYQFDLIEIFDKNTPIQNAFAYSKPIYTTTTRATTLLYGLDAPQLIPTKTYAWRIKAKAIVGAEEIGVFKNNGYSEIFSFSYDVYCTAPLQVTTDGVSQNQAKITWSGALDNFDYQVNYREKNADSQWYPLETPRENATLANLKPNTTYEYSVGASCEKGKYIHSSIQEFTTLAQDEIALVTCGIVPDPTDLSNLSPLDNLVANDVIKAGDFPIVVIEATGGNGRFSGEGYVTIPLLERYKKLIDAADNLAEIPKKAAGIVTDAATVATALANHGATQINNAATKVEDITGQTINNPTQGVTDQIKNTAALVSDKANALAGMVPDYSTNIGQYTRVAVSFSDIGVNTDFKLISGSIIASYDPEWKSMIDLDPAFNEVFGDAGNVVNYEIDFDIKTVIKNQDGSITITSKTDVVTVIDKTVNDIVITDKDGTQYTIPANAQAGPIKPSGQLAPGGVPTAANTNGMGAGGVVKQISSADVSVIFTKGDGKYAFDTAPTTQNSKLSKSYKSIPQKSGGTYSIPFKAISNRPDSTDVIVATVDFKNGKTKDDIVFKTQNGTLIKSTWNENTARLQLKRTLDYAKETVIAAVRPTPAVQQNATGSAQPGATNPIKPTDSKNSAKYDIAGTFNLWHLTHKKVNVTLVSVNGAAIPEDAAGTLNQIYEPTGITFNVNTKPIILDHFWEDTIETGNSDLLNTYTAEQQAITVALKTKLGAEYATDTYYMLYTKEGTVKKDAGFMPLKRQFGFVFDGRNKTLAHELGHGVFGLQHPFKQYGTSKGSTDLLMDYGDGTTVNHNDWEIMHAPGLQLYQFTQGSSAGASYWTVIDDKFLNLDKDPKDKTKGSFSFLSYHGEIVTLTKTNLEQILFNYGTTDYQSSGNQAPGVLHGFVINLNGTRTSYKINFNDGKYKNEKGIAYEFQDIKPEIIDGVVVFIPCGNEGKIYKFKKSDLAMFSNANSKASLTAIDEFPFVPFSANNPALETAGVKISQSFKLSDEGLRWSYDQNTVNMTKNYCEKPELFYILKIAQIRKNYPEAFDKFTDINNWENPKIITDNAGPSQGGTTIKKTFEWTYFLNRSENAKLKSDYSSNINLENYFKKMYQEFSALIKAENIDSELFWNEINKKTELQILNQIQKESIVELEKRTSEQKSTAIKVLINGIVKENKEDAIIKLIASFKQDEISKLENLLINNIGLKTLDSKFDNFLGKENFTKIMTTVAGISSPVDPSVVDSKTAIIEGKIIKVDNSIFFNKSSDAVIDSKNIKFSKDTYTYYPSSSIYSGMNYSVSKENFLNIPYNQLVFVEFASEMKFNGVNHPKGDIILVPAIVAYALINNANTEQLQKTTWLVVDGVLFATGVGEVKVFFTAGNWTRKIIVGADIAGSGVNLLLDAGLEKYLPPDIARKCRVAGLLLSIPNGLLALKDIGGPLIKEFRAAKSELKSVEQAQEFEKQIAAFEKQIDAVGSLAQIEKIAEKVPENLRKQFISDFGNSSDEIIKVLSKENSELINGWKKFRKNNPTSILCN</sequence>
<organism evidence="4 5">
    <name type="scientific">Flavobacterium tiangeerense</name>
    <dbReference type="NCBI Taxonomy" id="459471"/>
    <lineage>
        <taxon>Bacteria</taxon>
        <taxon>Pseudomonadati</taxon>
        <taxon>Bacteroidota</taxon>
        <taxon>Flavobacteriia</taxon>
        <taxon>Flavobacteriales</taxon>
        <taxon>Flavobacteriaceae</taxon>
        <taxon>Flavobacterium</taxon>
    </lineage>
</organism>
<dbReference type="PROSITE" id="PS50853">
    <property type="entry name" value="FN3"/>
    <property type="match status" value="1"/>
</dbReference>
<reference evidence="4 5" key="1">
    <citation type="journal article" date="2015" name="Stand. Genomic Sci.">
        <title>Genomic Encyclopedia of Bacterial and Archaeal Type Strains, Phase III: the genomes of soil and plant-associated and newly described type strains.</title>
        <authorList>
            <person name="Whitman W.B."/>
            <person name="Woyke T."/>
            <person name="Klenk H.P."/>
            <person name="Zhou Y."/>
            <person name="Lilburn T.G."/>
            <person name="Beck B.J."/>
            <person name="De Vos P."/>
            <person name="Vandamme P."/>
            <person name="Eisen J.A."/>
            <person name="Garrity G."/>
            <person name="Hugenholtz P."/>
            <person name="Kyrpides N.C."/>
        </authorList>
    </citation>
    <scope>NUCLEOTIDE SEQUENCE [LARGE SCALE GENOMIC DNA]</scope>
    <source>
        <strain evidence="4 5">CGMCC 1.6847</strain>
    </source>
</reference>
<keyword evidence="2" id="KW-0812">Transmembrane</keyword>
<keyword evidence="2" id="KW-1133">Transmembrane helix</keyword>
<evidence type="ECO:0000313" key="5">
    <source>
        <dbReference type="Proteomes" id="UP000317519"/>
    </source>
</evidence>
<dbReference type="Proteomes" id="UP000317519">
    <property type="component" value="Unassembled WGS sequence"/>
</dbReference>
<feature type="domain" description="Fibronectin type-III" evidence="3">
    <location>
        <begin position="311"/>
        <end position="398"/>
    </location>
</feature>
<protein>
    <submittedName>
        <fullName evidence="4">Fibronectin type III domain protein</fullName>
    </submittedName>
</protein>
<feature type="region of interest" description="Disordered" evidence="1">
    <location>
        <begin position="817"/>
        <end position="836"/>
    </location>
</feature>
<evidence type="ECO:0000313" key="4">
    <source>
        <dbReference type="EMBL" id="TWI01152.1"/>
    </source>
</evidence>
<keyword evidence="5" id="KW-1185">Reference proteome</keyword>
<comment type="caution">
    <text evidence="4">The sequence shown here is derived from an EMBL/GenBank/DDBJ whole genome shotgun (WGS) entry which is preliminary data.</text>
</comment>
<dbReference type="Gene3D" id="2.60.40.10">
    <property type="entry name" value="Immunoglobulins"/>
    <property type="match status" value="1"/>
</dbReference>
<keyword evidence="2" id="KW-0472">Membrane</keyword>
<dbReference type="SMART" id="SM00060">
    <property type="entry name" value="FN3"/>
    <property type="match status" value="1"/>
</dbReference>
<dbReference type="SUPFAM" id="SSF49265">
    <property type="entry name" value="Fibronectin type III"/>
    <property type="match status" value="1"/>
</dbReference>
<evidence type="ECO:0000256" key="2">
    <source>
        <dbReference type="SAM" id="Phobius"/>
    </source>
</evidence>
<feature type="transmembrane region" description="Helical" evidence="2">
    <location>
        <begin position="29"/>
        <end position="48"/>
    </location>
</feature>
<dbReference type="CDD" id="cd00063">
    <property type="entry name" value="FN3"/>
    <property type="match status" value="1"/>
</dbReference>